<reference evidence="1" key="1">
    <citation type="submission" date="2021-02" db="EMBL/GenBank/DDBJ databases">
        <authorList>
            <consortium name="DOE Joint Genome Institute"/>
            <person name="Ahrendt S."/>
            <person name="Looney B.P."/>
            <person name="Miyauchi S."/>
            <person name="Morin E."/>
            <person name="Drula E."/>
            <person name="Courty P.E."/>
            <person name="Chicoki N."/>
            <person name="Fauchery L."/>
            <person name="Kohler A."/>
            <person name="Kuo A."/>
            <person name="Labutti K."/>
            <person name="Pangilinan J."/>
            <person name="Lipzen A."/>
            <person name="Riley R."/>
            <person name="Andreopoulos W."/>
            <person name="He G."/>
            <person name="Johnson J."/>
            <person name="Barry K.W."/>
            <person name="Grigoriev I.V."/>
            <person name="Nagy L."/>
            <person name="Hibbett D."/>
            <person name="Henrissat B."/>
            <person name="Matheny P.B."/>
            <person name="Labbe J."/>
            <person name="Martin F."/>
        </authorList>
    </citation>
    <scope>NUCLEOTIDE SEQUENCE</scope>
    <source>
        <strain evidence="1">FP105234-sp</strain>
    </source>
</reference>
<dbReference type="Proteomes" id="UP000814033">
    <property type="component" value="Unassembled WGS sequence"/>
</dbReference>
<name>A0ACB8RIM3_9AGAM</name>
<organism evidence="1 2">
    <name type="scientific">Auriscalpium vulgare</name>
    <dbReference type="NCBI Taxonomy" id="40419"/>
    <lineage>
        <taxon>Eukaryota</taxon>
        <taxon>Fungi</taxon>
        <taxon>Dikarya</taxon>
        <taxon>Basidiomycota</taxon>
        <taxon>Agaricomycotina</taxon>
        <taxon>Agaricomycetes</taxon>
        <taxon>Russulales</taxon>
        <taxon>Auriscalpiaceae</taxon>
        <taxon>Auriscalpium</taxon>
    </lineage>
</organism>
<evidence type="ECO:0000313" key="1">
    <source>
        <dbReference type="EMBL" id="KAI0044094.1"/>
    </source>
</evidence>
<evidence type="ECO:0000313" key="2">
    <source>
        <dbReference type="Proteomes" id="UP000814033"/>
    </source>
</evidence>
<gene>
    <name evidence="1" type="ORF">FA95DRAFT_1562590</name>
</gene>
<reference evidence="1" key="2">
    <citation type="journal article" date="2022" name="New Phytol.">
        <title>Evolutionary transition to the ectomycorrhizal habit in the genomes of a hyperdiverse lineage of mushroom-forming fungi.</title>
        <authorList>
            <person name="Looney B."/>
            <person name="Miyauchi S."/>
            <person name="Morin E."/>
            <person name="Drula E."/>
            <person name="Courty P.E."/>
            <person name="Kohler A."/>
            <person name="Kuo A."/>
            <person name="LaButti K."/>
            <person name="Pangilinan J."/>
            <person name="Lipzen A."/>
            <person name="Riley R."/>
            <person name="Andreopoulos W."/>
            <person name="He G."/>
            <person name="Johnson J."/>
            <person name="Nolan M."/>
            <person name="Tritt A."/>
            <person name="Barry K.W."/>
            <person name="Grigoriev I.V."/>
            <person name="Nagy L.G."/>
            <person name="Hibbett D."/>
            <person name="Henrissat B."/>
            <person name="Matheny P.B."/>
            <person name="Labbe J."/>
            <person name="Martin F.M."/>
        </authorList>
    </citation>
    <scope>NUCLEOTIDE SEQUENCE</scope>
    <source>
        <strain evidence="1">FP105234-sp</strain>
    </source>
</reference>
<accession>A0ACB8RIM3</accession>
<protein>
    <submittedName>
        <fullName evidence="1">Uncharacterized protein</fullName>
    </submittedName>
</protein>
<dbReference type="EMBL" id="MU275994">
    <property type="protein sequence ID" value="KAI0044094.1"/>
    <property type="molecule type" value="Genomic_DNA"/>
</dbReference>
<comment type="caution">
    <text evidence="1">The sequence shown here is derived from an EMBL/GenBank/DDBJ whole genome shotgun (WGS) entry which is preliminary data.</text>
</comment>
<proteinExistence type="predicted"/>
<keyword evidence="2" id="KW-1185">Reference proteome</keyword>
<sequence>MACPGSRTQLTPRSYLAAHTRRRAARAQDMTHARRPATPPRARGEHARRATCAEHALRVYRTGAGVWKDKVRDTMRQLNRTAAVLEPCARPSAVWRWRRWRGRGGVAESRFGYWAVSGGLVACVEHEHTTG</sequence>